<proteinExistence type="predicted"/>
<keyword evidence="2" id="KW-0472">Membrane</keyword>
<evidence type="ECO:0000313" key="5">
    <source>
        <dbReference type="Proteomes" id="UP001323798"/>
    </source>
</evidence>
<feature type="transmembrane region" description="Helical" evidence="2">
    <location>
        <begin position="274"/>
        <end position="296"/>
    </location>
</feature>
<dbReference type="RefSeq" id="WP_320940919.1">
    <property type="nucleotide sequence ID" value="NZ_BAABEU010000010.1"/>
</dbReference>
<reference evidence="4 5" key="1">
    <citation type="submission" date="2023-11" db="EMBL/GenBank/DDBJ databases">
        <title>Genome sequence of Microbacterium rhizosphaerae KACC 19337.</title>
        <authorList>
            <person name="Choi H."/>
            <person name="Kim S."/>
            <person name="Kim Y."/>
            <person name="Kwon S.-W."/>
            <person name="Heo J."/>
        </authorList>
    </citation>
    <scope>NUCLEOTIDE SEQUENCE [LARGE SCALE GENOMIC DNA]</scope>
    <source>
        <strain evidence="4 5">KACC 19337</strain>
    </source>
</reference>
<accession>A0ABZ0SI71</accession>
<evidence type="ECO:0000313" key="4">
    <source>
        <dbReference type="EMBL" id="WPR88198.1"/>
    </source>
</evidence>
<evidence type="ECO:0000256" key="1">
    <source>
        <dbReference type="SAM" id="MobiDB-lite"/>
    </source>
</evidence>
<protein>
    <submittedName>
        <fullName evidence="4">Glycosyl transferase</fullName>
    </submittedName>
</protein>
<feature type="domain" description="DUF8094" evidence="3">
    <location>
        <begin position="318"/>
        <end position="614"/>
    </location>
</feature>
<feature type="compositionally biased region" description="Low complexity" evidence="1">
    <location>
        <begin position="135"/>
        <end position="148"/>
    </location>
</feature>
<dbReference type="Proteomes" id="UP001323798">
    <property type="component" value="Chromosome"/>
</dbReference>
<dbReference type="GO" id="GO:0016740">
    <property type="term" value="F:transferase activity"/>
    <property type="evidence" value="ECO:0007669"/>
    <property type="project" value="UniProtKB-KW"/>
</dbReference>
<gene>
    <name evidence="4" type="ORF">SM116_10415</name>
</gene>
<organism evidence="4 5">
    <name type="scientific">Microbacterium rhizosphaerae</name>
    <dbReference type="NCBI Taxonomy" id="1678237"/>
    <lineage>
        <taxon>Bacteria</taxon>
        <taxon>Bacillati</taxon>
        <taxon>Actinomycetota</taxon>
        <taxon>Actinomycetes</taxon>
        <taxon>Micrococcales</taxon>
        <taxon>Microbacteriaceae</taxon>
        <taxon>Microbacterium</taxon>
    </lineage>
</organism>
<keyword evidence="4" id="KW-0808">Transferase</keyword>
<dbReference type="EMBL" id="CP139368">
    <property type="protein sequence ID" value="WPR88198.1"/>
    <property type="molecule type" value="Genomic_DNA"/>
</dbReference>
<feature type="compositionally biased region" description="Low complexity" evidence="1">
    <location>
        <begin position="101"/>
        <end position="113"/>
    </location>
</feature>
<feature type="transmembrane region" description="Helical" evidence="2">
    <location>
        <begin position="199"/>
        <end position="222"/>
    </location>
</feature>
<evidence type="ECO:0000259" key="3">
    <source>
        <dbReference type="Pfam" id="PF26366"/>
    </source>
</evidence>
<feature type="region of interest" description="Disordered" evidence="1">
    <location>
        <begin position="101"/>
        <end position="149"/>
    </location>
</feature>
<keyword evidence="5" id="KW-1185">Reference proteome</keyword>
<keyword evidence="2" id="KW-0812">Transmembrane</keyword>
<dbReference type="Pfam" id="PF26366">
    <property type="entry name" value="DUF8094"/>
    <property type="match status" value="1"/>
</dbReference>
<evidence type="ECO:0000256" key="2">
    <source>
        <dbReference type="SAM" id="Phobius"/>
    </source>
</evidence>
<sequence>MRFVWAVAAFVLAALMIGAGIAQRTVFQGPTSTSASVPAGSKAPFVLIDGAVLNSREGTQTLRAQGSGTLFASYARTSDLKAWLADTSYDEVSVTKTGKLTTTPVAPSVTSSDGSGGDSSGGGDASGGGDGGGDAAAPTAPSHSPAGSDLWLDEFQQDGVLIAPMDLPAGTSVLVATDGTKPAPSTISISWPLQTSTPWAGPLIVGGAILMAVGVLLYILAIRHMRRSRGPRRKALPPLPVTEPIDLSELQGDKGVISAGKTGDSRALSSRRAFAILPVIAVSALAFTGCSADAWAQFTGSPTPTPSTSVIVPEGQQLPAVTEGQAGRILTRISKTVAQADDKKDDTIAATRLDGAMLAERVTNYTLRAKIADYKALPAIPSQPLKVILPQSYNGWPRTVLAVVSDPTDKKVAPTMMTMTQQDPWSEYKLTYAAAMEPAAQLPKVAPVYVGAPQVQPDSPFLLMEPGELATAYADLLTNGDKSTYASTFDSETDKLRAAVDANRKQRLDDFNKTGAQTGQMSFTVTAGDQPPVALATLASGAIVAVNVDESENVKPTQDGAQIKASGATKALAGDSSSTGYSTTYSDQLFFYVPAQGSTDQIRLLGYTSNIHDAQVIK</sequence>
<feature type="compositionally biased region" description="Gly residues" evidence="1">
    <location>
        <begin position="114"/>
        <end position="134"/>
    </location>
</feature>
<keyword evidence="2" id="KW-1133">Transmembrane helix</keyword>
<name>A0ABZ0SI71_9MICO</name>
<dbReference type="InterPro" id="IPR058407">
    <property type="entry name" value="DUF8094"/>
</dbReference>